<protein>
    <submittedName>
        <fullName evidence="1">Uncharacterized protein</fullName>
    </submittedName>
</protein>
<name>A0A923JUN3_9PSED</name>
<evidence type="ECO:0000313" key="1">
    <source>
        <dbReference type="EMBL" id="MBC3440256.1"/>
    </source>
</evidence>
<organism evidence="1">
    <name type="scientific">Pseudomonas urmiensis</name>
    <dbReference type="NCBI Taxonomy" id="2745493"/>
    <lineage>
        <taxon>Bacteria</taxon>
        <taxon>Pseudomonadati</taxon>
        <taxon>Pseudomonadota</taxon>
        <taxon>Gammaproteobacteria</taxon>
        <taxon>Pseudomonadales</taxon>
        <taxon>Pseudomonadaceae</taxon>
        <taxon>Pseudomonas</taxon>
    </lineage>
</organism>
<evidence type="ECO:0000313" key="2">
    <source>
        <dbReference type="EMBL" id="MBV4537839.1"/>
    </source>
</evidence>
<proteinExistence type="predicted"/>
<reference evidence="2" key="3">
    <citation type="submission" date="2021-06" db="EMBL/GenBank/DDBJ databases">
        <title>Updating the genus Pseudomonas: Description of 43 new species and partition of the Pseudomonas putida group.</title>
        <authorList>
            <person name="Girard L."/>
            <person name="Lood C."/>
            <person name="Vandamme P."/>
            <person name="Rokni-Zadeh H."/>
            <person name="Van Noort V."/>
            <person name="Hofte M."/>
            <person name="Lavigne R."/>
            <person name="De Mot R."/>
        </authorList>
    </citation>
    <scope>NUCLEOTIDE SEQUENCE</scope>
    <source>
        <strain evidence="2">SWRI10</strain>
    </source>
</reference>
<comment type="caution">
    <text evidence="1">The sequence shown here is derived from an EMBL/GenBank/DDBJ whole genome shotgun (WGS) entry which is preliminary data.</text>
</comment>
<reference evidence="1" key="2">
    <citation type="submission" date="2020-07" db="EMBL/GenBank/DDBJ databases">
        <authorList>
            <person name="Lood C."/>
            <person name="Girard L."/>
        </authorList>
    </citation>
    <scope>NUCLEOTIDE SEQUENCE</scope>
    <source>
        <strain evidence="1">SWRI10</strain>
    </source>
</reference>
<sequence length="66" mass="7112">MRALSDIIEFIEQNPDKAQTVAVVLALTHGPKGVIQVVALGSVFQTPLVRDLTGLPLSNMLMHDTT</sequence>
<dbReference type="AlphaFoldDB" id="A0A923JUN3"/>
<reference evidence="1" key="1">
    <citation type="journal article" date="2020" name="Microorganisms">
        <title>Reliable Identification of Environmental Pseudomonas Isolates Using the rpoD Gene.</title>
        <authorList>
            <consortium name="The Broad Institute Genome Sequencing Platform"/>
            <person name="Girard L."/>
            <person name="Lood C."/>
            <person name="Rokni-Zadeh H."/>
            <person name="van Noort V."/>
            <person name="Lavigne R."/>
            <person name="De Mot R."/>
        </authorList>
    </citation>
    <scope>NUCLEOTIDE SEQUENCE</scope>
    <source>
        <strain evidence="1">SWRI10</strain>
    </source>
</reference>
<gene>
    <name evidence="2" type="ORF">HU737_017865</name>
    <name evidence="1" type="ORF">HU737_06175</name>
</gene>
<dbReference type="EMBL" id="JABWRE020000001">
    <property type="protein sequence ID" value="MBV4537839.1"/>
    <property type="molecule type" value="Genomic_DNA"/>
</dbReference>
<dbReference type="RefSeq" id="WP_186553824.1">
    <property type="nucleotide sequence ID" value="NZ_JABWRE020000001.1"/>
</dbReference>
<accession>A0A923JUN3</accession>
<dbReference type="EMBL" id="JABWRE010000003">
    <property type="protein sequence ID" value="MBC3440256.1"/>
    <property type="molecule type" value="Genomic_DNA"/>
</dbReference>
<dbReference type="Proteomes" id="UP000599879">
    <property type="component" value="Unassembled WGS sequence"/>
</dbReference>